<keyword evidence="3" id="KW-1185">Reference proteome</keyword>
<proteinExistence type="predicted"/>
<reference evidence="2 3" key="2">
    <citation type="journal article" date="2012" name="Open Biol.">
        <title>Characteristics of nucleosomes and linker DNA regions on the genome of the basidiomycete Mixia osmundae revealed by mono- and dinucleosome mapping.</title>
        <authorList>
            <person name="Nishida H."/>
            <person name="Kondo S."/>
            <person name="Matsumoto T."/>
            <person name="Suzuki Y."/>
            <person name="Yoshikawa H."/>
            <person name="Taylor T.D."/>
            <person name="Sugiyama J."/>
        </authorList>
    </citation>
    <scope>NUCLEOTIDE SEQUENCE [LARGE SCALE GENOMIC DNA]</scope>
    <source>
        <strain evidence="3">CBS 9802 / IAM 14324 / JCM 22182 / KY 12970</strain>
    </source>
</reference>
<feature type="compositionally biased region" description="Basic and acidic residues" evidence="1">
    <location>
        <begin position="51"/>
        <end position="66"/>
    </location>
</feature>
<evidence type="ECO:0000313" key="2">
    <source>
        <dbReference type="EMBL" id="GAA95630.1"/>
    </source>
</evidence>
<dbReference type="InParanoid" id="G7DYH0"/>
<accession>G7DYH0</accession>
<name>G7DYH0_MIXOS</name>
<dbReference type="EMBL" id="BABT02000062">
    <property type="protein sequence ID" value="GAA95630.1"/>
    <property type="molecule type" value="Genomic_DNA"/>
</dbReference>
<dbReference type="OrthoDB" id="3224585at2759"/>
<organism evidence="2 3">
    <name type="scientific">Mixia osmundae (strain CBS 9802 / IAM 14324 / JCM 22182 / KY 12970)</name>
    <dbReference type="NCBI Taxonomy" id="764103"/>
    <lineage>
        <taxon>Eukaryota</taxon>
        <taxon>Fungi</taxon>
        <taxon>Dikarya</taxon>
        <taxon>Basidiomycota</taxon>
        <taxon>Pucciniomycotina</taxon>
        <taxon>Mixiomycetes</taxon>
        <taxon>Mixiales</taxon>
        <taxon>Mixiaceae</taxon>
        <taxon>Mixia</taxon>
    </lineage>
</organism>
<dbReference type="Proteomes" id="UP000009131">
    <property type="component" value="Unassembled WGS sequence"/>
</dbReference>
<dbReference type="RefSeq" id="XP_014570124.1">
    <property type="nucleotide sequence ID" value="XM_014714638.1"/>
</dbReference>
<dbReference type="AlphaFoldDB" id="G7DYH0"/>
<feature type="compositionally biased region" description="Polar residues" evidence="1">
    <location>
        <begin position="67"/>
        <end position="77"/>
    </location>
</feature>
<dbReference type="HOGENOM" id="CLU_166265_1_0_1"/>
<reference evidence="2 3" key="1">
    <citation type="journal article" date="2011" name="J. Gen. Appl. Microbiol.">
        <title>Draft genome sequencing of the enigmatic basidiomycete Mixia osmundae.</title>
        <authorList>
            <person name="Nishida H."/>
            <person name="Nagatsuka Y."/>
            <person name="Sugiyama J."/>
        </authorList>
    </citation>
    <scope>NUCLEOTIDE SEQUENCE [LARGE SCALE GENOMIC DNA]</scope>
    <source>
        <strain evidence="3">CBS 9802 / IAM 14324 / JCM 22182 / KY 12970</strain>
    </source>
</reference>
<sequence length="92" mass="10281">MSAGDATDFPQGGRNTDDASFKKTSVVVGKPETTDHNIADDYVNDPPKNVENAHHDEQDGQQHDLQNKGTSQQPSKQQLDDQEEMRQRMSKN</sequence>
<gene>
    <name evidence="2" type="primary">Mo02286</name>
    <name evidence="2" type="ORF">E5Q_02286</name>
</gene>
<comment type="caution">
    <text evidence="2">The sequence shown here is derived from an EMBL/GenBank/DDBJ whole genome shotgun (WGS) entry which is preliminary data.</text>
</comment>
<evidence type="ECO:0000256" key="1">
    <source>
        <dbReference type="SAM" id="MobiDB-lite"/>
    </source>
</evidence>
<feature type="region of interest" description="Disordered" evidence="1">
    <location>
        <begin position="1"/>
        <end position="92"/>
    </location>
</feature>
<protein>
    <submittedName>
        <fullName evidence="2">Uncharacterized protein</fullName>
    </submittedName>
</protein>
<evidence type="ECO:0000313" key="3">
    <source>
        <dbReference type="Proteomes" id="UP000009131"/>
    </source>
</evidence>